<feature type="modified residue" description="4-aspartylphosphate" evidence="4">
    <location>
        <position position="53"/>
    </location>
</feature>
<dbReference type="SMART" id="SM00862">
    <property type="entry name" value="Trans_reg_C"/>
    <property type="match status" value="1"/>
</dbReference>
<name>A0ABQ6FVE8_9CHLR</name>
<dbReference type="InterPro" id="IPR036388">
    <property type="entry name" value="WH-like_DNA-bd_sf"/>
</dbReference>
<dbReference type="InterPro" id="IPR001867">
    <property type="entry name" value="OmpR/PhoB-type_DNA-bd"/>
</dbReference>
<evidence type="ECO:0000259" key="6">
    <source>
        <dbReference type="PROSITE" id="PS50110"/>
    </source>
</evidence>
<dbReference type="Gene3D" id="1.10.10.10">
    <property type="entry name" value="Winged helix-like DNA-binding domain superfamily/Winged helix DNA-binding domain"/>
    <property type="match status" value="1"/>
</dbReference>
<feature type="DNA-binding region" description="OmpR/PhoB-type" evidence="5">
    <location>
        <begin position="147"/>
        <end position="247"/>
    </location>
</feature>
<dbReference type="InterPro" id="IPR001789">
    <property type="entry name" value="Sig_transdc_resp-reg_receiver"/>
</dbReference>
<protein>
    <submittedName>
        <fullName evidence="8">DNA-binding response regulator</fullName>
    </submittedName>
</protein>
<keyword evidence="9" id="KW-1185">Reference proteome</keyword>
<dbReference type="PANTHER" id="PTHR48111:SF40">
    <property type="entry name" value="PHOSPHATE REGULON TRANSCRIPTIONAL REGULATORY PROTEIN PHOB"/>
    <property type="match status" value="1"/>
</dbReference>
<keyword evidence="1 4" id="KW-0597">Phosphoprotein</keyword>
<dbReference type="EMBL" id="BSRI01000002">
    <property type="protein sequence ID" value="GLV57771.1"/>
    <property type="molecule type" value="Genomic_DNA"/>
</dbReference>
<dbReference type="Pfam" id="PF00486">
    <property type="entry name" value="Trans_reg_C"/>
    <property type="match status" value="1"/>
</dbReference>
<dbReference type="PROSITE" id="PS51755">
    <property type="entry name" value="OMPR_PHOB"/>
    <property type="match status" value="1"/>
</dbReference>
<dbReference type="InterPro" id="IPR039420">
    <property type="entry name" value="WalR-like"/>
</dbReference>
<keyword evidence="2" id="KW-0902">Two-component regulatory system</keyword>
<dbReference type="InterPro" id="IPR011006">
    <property type="entry name" value="CheY-like_superfamily"/>
</dbReference>
<organism evidence="8 9">
    <name type="scientific">Dictyobacter halimunensis</name>
    <dbReference type="NCBI Taxonomy" id="3026934"/>
    <lineage>
        <taxon>Bacteria</taxon>
        <taxon>Bacillati</taxon>
        <taxon>Chloroflexota</taxon>
        <taxon>Ktedonobacteria</taxon>
        <taxon>Ktedonobacterales</taxon>
        <taxon>Dictyobacteraceae</taxon>
        <taxon>Dictyobacter</taxon>
    </lineage>
</organism>
<evidence type="ECO:0000256" key="4">
    <source>
        <dbReference type="PROSITE-ProRule" id="PRU00169"/>
    </source>
</evidence>
<dbReference type="Proteomes" id="UP001344906">
    <property type="component" value="Unassembled WGS sequence"/>
</dbReference>
<dbReference type="PROSITE" id="PS50110">
    <property type="entry name" value="RESPONSE_REGULATORY"/>
    <property type="match status" value="1"/>
</dbReference>
<dbReference type="PANTHER" id="PTHR48111">
    <property type="entry name" value="REGULATOR OF RPOS"/>
    <property type="match status" value="1"/>
</dbReference>
<evidence type="ECO:0000256" key="2">
    <source>
        <dbReference type="ARBA" id="ARBA00023012"/>
    </source>
</evidence>
<evidence type="ECO:0000313" key="8">
    <source>
        <dbReference type="EMBL" id="GLV57771.1"/>
    </source>
</evidence>
<feature type="domain" description="OmpR/PhoB-type" evidence="7">
    <location>
        <begin position="147"/>
        <end position="247"/>
    </location>
</feature>
<evidence type="ECO:0000256" key="1">
    <source>
        <dbReference type="ARBA" id="ARBA00022553"/>
    </source>
</evidence>
<comment type="caution">
    <text evidence="8">The sequence shown here is derived from an EMBL/GenBank/DDBJ whole genome shotgun (WGS) entry which is preliminary data.</text>
</comment>
<dbReference type="CDD" id="cd00383">
    <property type="entry name" value="trans_reg_C"/>
    <property type="match status" value="1"/>
</dbReference>
<reference evidence="8 9" key="1">
    <citation type="submission" date="2023-02" db="EMBL/GenBank/DDBJ databases">
        <title>Dictyobacter halimunensis sp. nov., a new member of the class Ktedonobacteria from forest soil in a geothermal area.</title>
        <authorList>
            <person name="Rachmania M.K."/>
            <person name="Ningsih F."/>
            <person name="Sakai Y."/>
            <person name="Yabe S."/>
            <person name="Yokota A."/>
            <person name="Sjamsuridzal W."/>
        </authorList>
    </citation>
    <scope>NUCLEOTIDE SEQUENCE [LARGE SCALE GENOMIC DNA]</scope>
    <source>
        <strain evidence="8 9">S3.2.2.5</strain>
    </source>
</reference>
<dbReference type="Gene3D" id="3.40.50.2300">
    <property type="match status" value="1"/>
</dbReference>
<keyword evidence="3 5" id="KW-0238">DNA-binding</keyword>
<proteinExistence type="predicted"/>
<dbReference type="InterPro" id="IPR016032">
    <property type="entry name" value="Sig_transdc_resp-reg_C-effctor"/>
</dbReference>
<evidence type="ECO:0000313" key="9">
    <source>
        <dbReference type="Proteomes" id="UP001344906"/>
    </source>
</evidence>
<dbReference type="SUPFAM" id="SSF52172">
    <property type="entry name" value="CheY-like"/>
    <property type="match status" value="1"/>
</dbReference>
<evidence type="ECO:0000259" key="7">
    <source>
        <dbReference type="PROSITE" id="PS51755"/>
    </source>
</evidence>
<dbReference type="GO" id="GO:0003677">
    <property type="term" value="F:DNA binding"/>
    <property type="evidence" value="ECO:0007669"/>
    <property type="project" value="UniProtKB-KW"/>
</dbReference>
<evidence type="ECO:0000256" key="3">
    <source>
        <dbReference type="ARBA" id="ARBA00023125"/>
    </source>
</evidence>
<accession>A0ABQ6FVE8</accession>
<sequence length="247" mass="28669">MPRTILVVVKDKDLRQYITAKLQAEAYVVQALEQCCQVVELVSRLEPSLVIFDVEICYADQFATCRDLRIEHVTASVPQLLLVHSTIEITRIERSEVQIDDYVVQPIWWQELLACVHTLARSGKRWSQHKNSVRSVARRKMVPTGGEQQLSINGLVIDIAHHQVIYNDRCIELQQPILFDLLLYLVRHQGVVLSRERLLQQVWGYEQAEGSRTVDVHIRWLRQKLEEDPSHPRLLQTVRGVGYCFKV</sequence>
<feature type="domain" description="Response regulatory" evidence="6">
    <location>
        <begin position="4"/>
        <end position="120"/>
    </location>
</feature>
<dbReference type="SUPFAM" id="SSF46894">
    <property type="entry name" value="C-terminal effector domain of the bipartite response regulators"/>
    <property type="match status" value="1"/>
</dbReference>
<evidence type="ECO:0000256" key="5">
    <source>
        <dbReference type="PROSITE-ProRule" id="PRU01091"/>
    </source>
</evidence>
<gene>
    <name evidence="8" type="ORF">KDH_46060</name>
</gene>
<dbReference type="RefSeq" id="WP_338253802.1">
    <property type="nucleotide sequence ID" value="NZ_BSRI01000002.1"/>
</dbReference>